<keyword evidence="1" id="KW-0472">Membrane</keyword>
<name>A0ABY4L7J1_THEAE</name>
<keyword evidence="1" id="KW-1133">Transmembrane helix</keyword>
<gene>
    <name evidence="2" type="ORF">FOF52_06120</name>
</gene>
<keyword evidence="3" id="KW-1185">Reference proteome</keyword>
<proteinExistence type="predicted"/>
<sequence length="410" mass="43863">MPLRDRAAGAVIAGAAGALTWVAWPLVPFTARLLPDALPAGRLLAGAVLAVVVVGAWKTWRRQKGPVWLGWLILGAWGAAAAVVAGMVAVVWLLLGSPGLEVPERLSPQNLDAIATRAFAVVAGLGAVAALVISYRRQRLTEKAEERENTRLFTERFEGASEKLGSEHAAVRLAGVHALAHLADDAPTQQLRQMCIDVLCAYLRMPYDPEPGPLPEDATDEQRAEHQKRSLEFAAFREVRHTIIRTITTRLREDAPVSWQGCDFDFTGTVFDGGDFTRAHFTTGTVDFTRAHFTTGVVDFSGAEFSGGTVDFTRAKFTGSTVNFVGAQFTGSTVNFFGAEFTGGTVNFVGAQFTGGTVNFTDAKFTDGRVDFAGLLSASGTCPQGLREAAAKAKPGVLQLPPQWRPSSAD</sequence>
<dbReference type="Proteomes" id="UP000832041">
    <property type="component" value="Chromosome"/>
</dbReference>
<feature type="transmembrane region" description="Helical" evidence="1">
    <location>
        <begin position="114"/>
        <end position="133"/>
    </location>
</feature>
<feature type="transmembrane region" description="Helical" evidence="1">
    <location>
        <begin position="69"/>
        <end position="94"/>
    </location>
</feature>
<evidence type="ECO:0000256" key="1">
    <source>
        <dbReference type="SAM" id="Phobius"/>
    </source>
</evidence>
<feature type="transmembrane region" description="Helical" evidence="1">
    <location>
        <begin position="7"/>
        <end position="27"/>
    </location>
</feature>
<reference evidence="2 3" key="1">
    <citation type="submission" date="2020-04" db="EMBL/GenBank/DDBJ databases">
        <title>Thermobifida alba genome sequencing and assembly.</title>
        <authorList>
            <person name="Luzics S."/>
            <person name="Horvath B."/>
            <person name="Nagy I."/>
            <person name="Toth A."/>
            <person name="Nagy I."/>
            <person name="Kukolya J."/>
        </authorList>
    </citation>
    <scope>NUCLEOTIDE SEQUENCE [LARGE SCALE GENOMIC DNA]</scope>
    <source>
        <strain evidence="2 3">DSM 43795</strain>
    </source>
</reference>
<organism evidence="2 3">
    <name type="scientific">Thermobifida alba</name>
    <name type="common">Thermomonospora alba</name>
    <dbReference type="NCBI Taxonomy" id="53522"/>
    <lineage>
        <taxon>Bacteria</taxon>
        <taxon>Bacillati</taxon>
        <taxon>Actinomycetota</taxon>
        <taxon>Actinomycetes</taxon>
        <taxon>Streptosporangiales</taxon>
        <taxon>Nocardiopsidaceae</taxon>
        <taxon>Thermobifida</taxon>
    </lineage>
</organism>
<keyword evidence="1" id="KW-0812">Transmembrane</keyword>
<evidence type="ECO:0000313" key="3">
    <source>
        <dbReference type="Proteomes" id="UP000832041"/>
    </source>
</evidence>
<feature type="transmembrane region" description="Helical" evidence="1">
    <location>
        <begin position="39"/>
        <end position="57"/>
    </location>
</feature>
<protein>
    <submittedName>
        <fullName evidence="2">Pentapeptide repeat-containing protein</fullName>
    </submittedName>
</protein>
<dbReference type="Gene3D" id="2.160.20.80">
    <property type="entry name" value="E3 ubiquitin-protein ligase SopA"/>
    <property type="match status" value="1"/>
</dbReference>
<accession>A0ABY4L7J1</accession>
<dbReference type="SUPFAM" id="SSF141571">
    <property type="entry name" value="Pentapeptide repeat-like"/>
    <property type="match status" value="1"/>
</dbReference>
<evidence type="ECO:0000313" key="2">
    <source>
        <dbReference type="EMBL" id="UPT23364.1"/>
    </source>
</evidence>
<dbReference type="EMBL" id="CP051627">
    <property type="protein sequence ID" value="UPT23364.1"/>
    <property type="molecule type" value="Genomic_DNA"/>
</dbReference>